<accession>A0AAJ7T5N0</accession>
<keyword evidence="5" id="KW-1185">Reference proteome</keyword>
<dbReference type="PROSITE" id="PS00484">
    <property type="entry name" value="THYROGLOBULIN_1_1"/>
    <property type="match status" value="1"/>
</dbReference>
<dbReference type="Proteomes" id="UP001318040">
    <property type="component" value="Chromosome 17"/>
</dbReference>
<dbReference type="PROSITE" id="PS51162">
    <property type="entry name" value="THYROGLOBULIN_1_2"/>
    <property type="match status" value="1"/>
</dbReference>
<dbReference type="CDD" id="cd00191">
    <property type="entry name" value="TY"/>
    <property type="match status" value="1"/>
</dbReference>
<feature type="transmembrane region" description="Helical" evidence="3">
    <location>
        <begin position="12"/>
        <end position="29"/>
    </location>
</feature>
<feature type="disulfide bond" evidence="2">
    <location>
        <begin position="140"/>
        <end position="147"/>
    </location>
</feature>
<keyword evidence="3" id="KW-0472">Membrane</keyword>
<sequence length="346" mass="39034">MGTHEGCSTRLLLITTFFWVSFVIVVIGVPDDECPDTNPASETCEYDEVCDEARCKYNEYATCHPNRCGTCEAVFRSYDHAMVNCTRLTPKCRLMHLEMLHNRQSAAGSSASDEVWDLVDLDEPFEPSCHSNGSFQSKQCDSDSGLCWCVDSAGVRVTDKKVDGPQCVRLVQVHLIQIDLEFGDDTNKIILGRTPELKRRVAEMMVREYTIKKSQILEISVKENQLKVSIKISENNTKEPVDIATVAYYVERDVKRNALPLVVAGHRLEPRVVLVLYFDNEAPRINMKSVFPGVAAIIIVIALAVLTGISVFVVVTRRSQEEKCRVYFIEEGQEMVERREGSLEIE</sequence>
<evidence type="ECO:0000313" key="5">
    <source>
        <dbReference type="Proteomes" id="UP001318040"/>
    </source>
</evidence>
<evidence type="ECO:0000256" key="3">
    <source>
        <dbReference type="SAM" id="Phobius"/>
    </source>
</evidence>
<dbReference type="Pfam" id="PF00086">
    <property type="entry name" value="Thyroglobulin_1"/>
    <property type="match status" value="1"/>
</dbReference>
<reference evidence="6" key="1">
    <citation type="submission" date="2025-08" db="UniProtKB">
        <authorList>
            <consortium name="RefSeq"/>
        </authorList>
    </citation>
    <scope>IDENTIFICATION</scope>
    <source>
        <tissue evidence="6">Sperm</tissue>
    </source>
</reference>
<feature type="domain" description="Thyroglobulin type-1" evidence="4">
    <location>
        <begin position="89"/>
        <end position="167"/>
    </location>
</feature>
<keyword evidence="3" id="KW-1133">Transmembrane helix</keyword>
<keyword evidence="3" id="KW-0812">Transmembrane</keyword>
<organism evidence="5 6">
    <name type="scientific">Petromyzon marinus</name>
    <name type="common">Sea lamprey</name>
    <dbReference type="NCBI Taxonomy" id="7757"/>
    <lineage>
        <taxon>Eukaryota</taxon>
        <taxon>Metazoa</taxon>
        <taxon>Chordata</taxon>
        <taxon>Craniata</taxon>
        <taxon>Vertebrata</taxon>
        <taxon>Cyclostomata</taxon>
        <taxon>Hyperoartia</taxon>
        <taxon>Petromyzontiformes</taxon>
        <taxon>Petromyzontidae</taxon>
        <taxon>Petromyzon</taxon>
    </lineage>
</organism>
<dbReference type="Gene3D" id="4.10.800.10">
    <property type="entry name" value="Thyroglobulin type-1"/>
    <property type="match status" value="1"/>
</dbReference>
<dbReference type="RefSeq" id="XP_032811768.1">
    <property type="nucleotide sequence ID" value="XM_032955877.1"/>
</dbReference>
<evidence type="ECO:0000256" key="1">
    <source>
        <dbReference type="ARBA" id="ARBA00023157"/>
    </source>
</evidence>
<dbReference type="InterPro" id="IPR036857">
    <property type="entry name" value="Thyroglobulin_1_sf"/>
</dbReference>
<protein>
    <submittedName>
        <fullName evidence="6">Epithelial cell adhesion molecule-like isoform X1</fullName>
    </submittedName>
</protein>
<dbReference type="InterPro" id="IPR049420">
    <property type="entry name" value="EPCAM-Trop-2_C"/>
</dbReference>
<evidence type="ECO:0000313" key="6">
    <source>
        <dbReference type="RefSeq" id="XP_032811768.1"/>
    </source>
</evidence>
<dbReference type="InterPro" id="IPR000716">
    <property type="entry name" value="Thyroglobulin_1"/>
</dbReference>
<dbReference type="InterPro" id="IPR043406">
    <property type="entry name" value="EPCAM/Trop-2"/>
</dbReference>
<feature type="transmembrane region" description="Helical" evidence="3">
    <location>
        <begin position="290"/>
        <end position="315"/>
    </location>
</feature>
<dbReference type="Pfam" id="PF21283">
    <property type="entry name" value="EPCAM-Trop-2_C"/>
    <property type="match status" value="1"/>
</dbReference>
<keyword evidence="1 2" id="KW-1015">Disulfide bond</keyword>
<comment type="caution">
    <text evidence="2">Lacks conserved residue(s) required for the propagation of feature annotation.</text>
</comment>
<dbReference type="AlphaFoldDB" id="A0AAJ7T5N0"/>
<dbReference type="SMART" id="SM00211">
    <property type="entry name" value="TY"/>
    <property type="match status" value="1"/>
</dbReference>
<evidence type="ECO:0000259" key="4">
    <source>
        <dbReference type="PROSITE" id="PS51162"/>
    </source>
</evidence>
<dbReference type="KEGG" id="pmrn:116943207"/>
<dbReference type="PANTHER" id="PTHR14168:SF4">
    <property type="entry name" value="EPITHELIAL CELL ADHESION MOLECULE PRECURSOR"/>
    <property type="match status" value="1"/>
</dbReference>
<dbReference type="PANTHER" id="PTHR14168">
    <property type="entry name" value="TUMOR-ASSOCIATED CALCIUM SIGNAL TRANSDUCER"/>
    <property type="match status" value="1"/>
</dbReference>
<evidence type="ECO:0000256" key="2">
    <source>
        <dbReference type="PROSITE-ProRule" id="PRU00500"/>
    </source>
</evidence>
<name>A0AAJ7T5N0_PETMA</name>
<proteinExistence type="predicted"/>
<dbReference type="GeneID" id="116943207"/>
<gene>
    <name evidence="6" type="primary">LOC116943207</name>
</gene>
<dbReference type="SUPFAM" id="SSF57610">
    <property type="entry name" value="Thyroglobulin type-1 domain"/>
    <property type="match status" value="1"/>
</dbReference>
<dbReference type="GO" id="GO:0016020">
    <property type="term" value="C:membrane"/>
    <property type="evidence" value="ECO:0007669"/>
    <property type="project" value="InterPro"/>
</dbReference>